<dbReference type="EMBL" id="MN740071">
    <property type="protein sequence ID" value="QHT86542.1"/>
    <property type="molecule type" value="Genomic_DNA"/>
</dbReference>
<name>A0A6C0I166_9ZZZZ</name>
<protein>
    <submittedName>
        <fullName evidence="1">Uncharacterized protein</fullName>
    </submittedName>
</protein>
<organism evidence="1">
    <name type="scientific">viral metagenome</name>
    <dbReference type="NCBI Taxonomy" id="1070528"/>
    <lineage>
        <taxon>unclassified sequences</taxon>
        <taxon>metagenomes</taxon>
        <taxon>organismal metagenomes</taxon>
    </lineage>
</organism>
<dbReference type="AlphaFoldDB" id="A0A6C0I166"/>
<evidence type="ECO:0000313" key="1">
    <source>
        <dbReference type="EMBL" id="QHT86542.1"/>
    </source>
</evidence>
<reference evidence="1" key="1">
    <citation type="journal article" date="2020" name="Nature">
        <title>Giant virus diversity and host interactions through global metagenomics.</title>
        <authorList>
            <person name="Schulz F."/>
            <person name="Roux S."/>
            <person name="Paez-Espino D."/>
            <person name="Jungbluth S."/>
            <person name="Walsh D.A."/>
            <person name="Denef V.J."/>
            <person name="McMahon K.D."/>
            <person name="Konstantinidis K.T."/>
            <person name="Eloe-Fadrosh E.A."/>
            <person name="Kyrpides N.C."/>
            <person name="Woyke T."/>
        </authorList>
    </citation>
    <scope>NUCLEOTIDE SEQUENCE</scope>
    <source>
        <strain evidence="1">GVMAG-M-3300023184-186</strain>
    </source>
</reference>
<proteinExistence type="predicted"/>
<sequence>MKESPSTRPIFASQSNELNFPIMGQQPFEQMGYSNNYYAGNTAFGDRVRHHNRRSDIRSGLKRHMESA</sequence>
<accession>A0A6C0I166</accession>